<feature type="region of interest" description="Disordered" evidence="5">
    <location>
        <begin position="459"/>
        <end position="478"/>
    </location>
</feature>
<keyword evidence="2" id="KW-0238">DNA-binding</keyword>
<feature type="compositionally biased region" description="Low complexity" evidence="5">
    <location>
        <begin position="33"/>
        <end position="46"/>
    </location>
</feature>
<reference evidence="7" key="1">
    <citation type="submission" date="2021-04" db="EMBL/GenBank/DDBJ databases">
        <authorList>
            <consortium name="Molecular Ecology Group"/>
        </authorList>
    </citation>
    <scope>NUCLEOTIDE SEQUENCE</scope>
</reference>
<feature type="compositionally biased region" description="Polar residues" evidence="5">
    <location>
        <begin position="336"/>
        <end position="351"/>
    </location>
</feature>
<feature type="compositionally biased region" description="Basic and acidic residues" evidence="5">
    <location>
        <begin position="534"/>
        <end position="549"/>
    </location>
</feature>
<dbReference type="GO" id="GO:0005634">
    <property type="term" value="C:nucleus"/>
    <property type="evidence" value="ECO:0007669"/>
    <property type="project" value="TreeGrafter"/>
</dbReference>
<dbReference type="PANTHER" id="PTHR23351">
    <property type="entry name" value="FOS TRANSCRIPTION FACTOR-RELATED"/>
    <property type="match status" value="1"/>
</dbReference>
<evidence type="ECO:0000256" key="5">
    <source>
        <dbReference type="SAM" id="MobiDB-lite"/>
    </source>
</evidence>
<organism evidence="7 8">
    <name type="scientific">Candidula unifasciata</name>
    <dbReference type="NCBI Taxonomy" id="100452"/>
    <lineage>
        <taxon>Eukaryota</taxon>
        <taxon>Metazoa</taxon>
        <taxon>Spiralia</taxon>
        <taxon>Lophotrochozoa</taxon>
        <taxon>Mollusca</taxon>
        <taxon>Gastropoda</taxon>
        <taxon>Heterobranchia</taxon>
        <taxon>Euthyneura</taxon>
        <taxon>Panpulmonata</taxon>
        <taxon>Eupulmonata</taxon>
        <taxon>Stylommatophora</taxon>
        <taxon>Helicina</taxon>
        <taxon>Helicoidea</taxon>
        <taxon>Geomitridae</taxon>
        <taxon>Candidula</taxon>
    </lineage>
</organism>
<evidence type="ECO:0000256" key="4">
    <source>
        <dbReference type="SAM" id="Coils"/>
    </source>
</evidence>
<comment type="caution">
    <text evidence="7">The sequence shown here is derived from an EMBL/GenBank/DDBJ whole genome shotgun (WGS) entry which is preliminary data.</text>
</comment>
<dbReference type="PANTHER" id="PTHR23351:SF24">
    <property type="entry name" value="ACTIVATING TRANSCRIPTION FACTOR 3-RELATED"/>
    <property type="match status" value="1"/>
</dbReference>
<dbReference type="InterPro" id="IPR046347">
    <property type="entry name" value="bZIP_sf"/>
</dbReference>
<feature type="region of interest" description="Disordered" evidence="5">
    <location>
        <begin position="1"/>
        <end position="46"/>
    </location>
</feature>
<keyword evidence="1" id="KW-0805">Transcription regulation</keyword>
<dbReference type="InterPro" id="IPR000837">
    <property type="entry name" value="AP-1"/>
</dbReference>
<feature type="compositionally biased region" description="Low complexity" evidence="5">
    <location>
        <begin position="1"/>
        <end position="12"/>
    </location>
</feature>
<keyword evidence="3" id="KW-0804">Transcription</keyword>
<gene>
    <name evidence="7" type="ORF">CUNI_LOCUS4297</name>
</gene>
<feature type="domain" description="BZIP" evidence="6">
    <location>
        <begin position="119"/>
        <end position="182"/>
    </location>
</feature>
<evidence type="ECO:0000313" key="7">
    <source>
        <dbReference type="EMBL" id="CAG5118739.1"/>
    </source>
</evidence>
<evidence type="ECO:0000256" key="2">
    <source>
        <dbReference type="ARBA" id="ARBA00023125"/>
    </source>
</evidence>
<keyword evidence="8" id="KW-1185">Reference proteome</keyword>
<feature type="compositionally biased region" description="Pro residues" evidence="5">
    <location>
        <begin position="325"/>
        <end position="334"/>
    </location>
</feature>
<feature type="coiled-coil region" evidence="4">
    <location>
        <begin position="137"/>
        <end position="171"/>
    </location>
</feature>
<name>A0A8S3YNR8_9EUPU</name>
<protein>
    <recommendedName>
        <fullName evidence="6">BZIP domain-containing protein</fullName>
    </recommendedName>
</protein>
<dbReference type="AlphaFoldDB" id="A0A8S3YNR8"/>
<dbReference type="PROSITE" id="PS50217">
    <property type="entry name" value="BZIP"/>
    <property type="match status" value="1"/>
</dbReference>
<evidence type="ECO:0000256" key="1">
    <source>
        <dbReference type="ARBA" id="ARBA00023015"/>
    </source>
</evidence>
<dbReference type="Gene3D" id="1.20.5.170">
    <property type="match status" value="1"/>
</dbReference>
<sequence>MTTSVTTHSSSVRGVRGGTLTSLPMSMDSSGMSPNTSTSLPSSPVSVTAMSGLLSSRNLVQDEKLVVATLATLNSGSASSLIKQDLKWIIQSRRKAEGKAELQVEFKKPVKDELTSEEIMKRARRRELNRLAARRSREKGQKRKDLLVEEIRKLQSENSELVNILGDLTEERDNIIFILRQHMKQCSDYKATQSAAIGVSQKVLDLLGFPLLSASEAQVQDVSDLYINTGDSCSSHSQSQSPCVVVKQEKCDFSSCPVSPVMAGVGTQLMIVNDTSMPGGSIIYDESSSSFTSHNIFSPESPPAKYSFPLGNLQFDSPPISCAVPLPPPPPPPRSCAQSLEAASSNVDTSDQQEIIQYKHKLMKYRKHFSQASQSSFAGSRGSRASLERSFSFPCTVRESRSNFSSPAVSESYKLEPYKLEPCKPDVMTLPQDPTANLALASDKTEESVGCPLNLAVRKTPSTPDSDREKMFTVNPMDTWPPAGMRSMPFRNLERRWSVDHSLPEPLNLSSKVRSEVKGHHLTEMTPRNNPGQQRRDSRHSEFSVDTYR</sequence>
<dbReference type="InterPro" id="IPR004827">
    <property type="entry name" value="bZIP"/>
</dbReference>
<dbReference type="CDD" id="cd14686">
    <property type="entry name" value="bZIP"/>
    <property type="match status" value="1"/>
</dbReference>
<feature type="region of interest" description="Disordered" evidence="5">
    <location>
        <begin position="321"/>
        <end position="351"/>
    </location>
</feature>
<evidence type="ECO:0000259" key="6">
    <source>
        <dbReference type="PROSITE" id="PS50217"/>
    </source>
</evidence>
<dbReference type="GO" id="GO:0000978">
    <property type="term" value="F:RNA polymerase II cis-regulatory region sequence-specific DNA binding"/>
    <property type="evidence" value="ECO:0007669"/>
    <property type="project" value="TreeGrafter"/>
</dbReference>
<dbReference type="EMBL" id="CAJHNH020000599">
    <property type="protein sequence ID" value="CAG5118739.1"/>
    <property type="molecule type" value="Genomic_DNA"/>
</dbReference>
<dbReference type="Proteomes" id="UP000678393">
    <property type="component" value="Unassembled WGS sequence"/>
</dbReference>
<keyword evidence="4" id="KW-0175">Coiled coil</keyword>
<feature type="compositionally biased region" description="Basic and acidic residues" evidence="5">
    <location>
        <begin position="513"/>
        <end position="523"/>
    </location>
</feature>
<feature type="compositionally biased region" description="Polar residues" evidence="5">
    <location>
        <begin position="19"/>
        <end position="32"/>
    </location>
</feature>
<dbReference type="Pfam" id="PF00170">
    <property type="entry name" value="bZIP_1"/>
    <property type="match status" value="1"/>
</dbReference>
<feature type="region of interest" description="Disordered" evidence="5">
    <location>
        <begin position="511"/>
        <end position="549"/>
    </location>
</feature>
<dbReference type="SUPFAM" id="SSF57959">
    <property type="entry name" value="Leucine zipper domain"/>
    <property type="match status" value="1"/>
</dbReference>
<accession>A0A8S3YNR8</accession>
<dbReference type="SMART" id="SM00338">
    <property type="entry name" value="BRLZ"/>
    <property type="match status" value="1"/>
</dbReference>
<dbReference type="GO" id="GO:0000981">
    <property type="term" value="F:DNA-binding transcription factor activity, RNA polymerase II-specific"/>
    <property type="evidence" value="ECO:0007669"/>
    <property type="project" value="TreeGrafter"/>
</dbReference>
<evidence type="ECO:0000313" key="8">
    <source>
        <dbReference type="Proteomes" id="UP000678393"/>
    </source>
</evidence>
<proteinExistence type="predicted"/>
<dbReference type="OrthoDB" id="2596881at2759"/>
<evidence type="ECO:0000256" key="3">
    <source>
        <dbReference type="ARBA" id="ARBA00023163"/>
    </source>
</evidence>